<dbReference type="Proteomes" id="UP000188318">
    <property type="component" value="Unassembled WGS sequence"/>
</dbReference>
<dbReference type="InterPro" id="IPR050121">
    <property type="entry name" value="Cytochrome_P450_monoxygenase"/>
</dbReference>
<evidence type="ECO:0000313" key="11">
    <source>
        <dbReference type="EMBL" id="OOF94081.1"/>
    </source>
</evidence>
<evidence type="ECO:0000256" key="1">
    <source>
        <dbReference type="ARBA" id="ARBA00001971"/>
    </source>
</evidence>
<organism evidence="12 13">
    <name type="scientific">Aspergillus carbonarius (strain ITEM 5010)</name>
    <dbReference type="NCBI Taxonomy" id="602072"/>
    <lineage>
        <taxon>Eukaryota</taxon>
        <taxon>Fungi</taxon>
        <taxon>Dikarya</taxon>
        <taxon>Ascomycota</taxon>
        <taxon>Pezizomycotina</taxon>
        <taxon>Eurotiomycetes</taxon>
        <taxon>Eurotiomycetidae</taxon>
        <taxon>Eurotiales</taxon>
        <taxon>Aspergillaceae</taxon>
        <taxon>Aspergillus</taxon>
        <taxon>Aspergillus subgen. Circumdati</taxon>
    </lineage>
</organism>
<dbReference type="PRINTS" id="PR00463">
    <property type="entry name" value="EP450I"/>
</dbReference>
<feature type="binding site" description="axial binding residue" evidence="8">
    <location>
        <position position="442"/>
    </location>
    <ligand>
        <name>heme</name>
        <dbReference type="ChEBI" id="CHEBI:30413"/>
    </ligand>
    <ligandPart>
        <name>Fe</name>
        <dbReference type="ChEBI" id="CHEBI:18248"/>
    </ligandPart>
</feature>
<evidence type="ECO:0000256" key="4">
    <source>
        <dbReference type="ARBA" id="ARBA00022723"/>
    </source>
</evidence>
<dbReference type="Pfam" id="PF00067">
    <property type="entry name" value="p450"/>
    <property type="match status" value="1"/>
</dbReference>
<dbReference type="STRING" id="602072.A0A1R3RI50"/>
<sequence length="503" mass="57256">MDSEAHSFDVVFTICGLSLLAYSISLAIFRLILHPLAKFPGPRLAALTPWYEFYWNVVKGGKFLWEIERLHQRYGPIIRINPDELHIADPDLYHEVYAPPWKKQDKERNYVRLGGQAGSALTTVDHDLHRLRASALVPFFSKQAVENMEPLIQSKVNRLCAYFDTCIGAGNVVTFSHAALALTVDVISSYAYGESYGCLERADLGSEFREILVSANEGYAILRHFHWLHAVMHWLHQWGCTTSPYIRWQKRIADQTVSVCALHQEGKLPAGTVFQAILDSNLPAGEKEPWRLNIEAQTLLHAGSETSAKTLEIILFYLLDDAAKLERFRAELVTVMPHPTSPILWKQLQSLTYMSAVIQEGIRLQFGITTRSPRVSHTWIQYKDWIIPAGTPVSTLTWFVHTDETLFPNPFEFDPDRWIRAAQGGTRLDKYLTSFGKGSRRCLGINLAYCQITITLATLIRRFDFQLFETTVEDVTPSRDCFIAYPAKGRKGVRLRVVGRVDR</sequence>
<dbReference type="EMBL" id="KV907502">
    <property type="protein sequence ID" value="OOF94151.1"/>
    <property type="molecule type" value="Genomic_DNA"/>
</dbReference>
<dbReference type="CDD" id="cd11062">
    <property type="entry name" value="CYP58-like"/>
    <property type="match status" value="1"/>
</dbReference>
<evidence type="ECO:0000256" key="2">
    <source>
        <dbReference type="ARBA" id="ARBA00010617"/>
    </source>
</evidence>
<comment type="similarity">
    <text evidence="2 9">Belongs to the cytochrome P450 family.</text>
</comment>
<evidence type="ECO:0000256" key="7">
    <source>
        <dbReference type="ARBA" id="ARBA00023033"/>
    </source>
</evidence>
<evidence type="ECO:0000256" key="9">
    <source>
        <dbReference type="RuleBase" id="RU000461"/>
    </source>
</evidence>
<accession>A0A1R3RI50</accession>
<evidence type="ECO:0000256" key="5">
    <source>
        <dbReference type="ARBA" id="ARBA00023002"/>
    </source>
</evidence>
<evidence type="ECO:0008006" key="14">
    <source>
        <dbReference type="Google" id="ProtNLM"/>
    </source>
</evidence>
<reference evidence="13" key="2">
    <citation type="journal article" date="2017" name="Genome Biol.">
        <title>Comparative genomics reveals high biological diversity and specific adaptations in the industrially and medically important fungal genus Aspergillus.</title>
        <authorList>
            <person name="de Vries R.P."/>
            <person name="Riley R."/>
            <person name="Wiebenga A."/>
            <person name="Aguilar-Osorio G."/>
            <person name="Amillis S."/>
            <person name="Uchima C.A."/>
            <person name="Anderluh G."/>
            <person name="Asadollahi M."/>
            <person name="Askin M."/>
            <person name="Barry K."/>
            <person name="Battaglia E."/>
            <person name="Bayram O."/>
            <person name="Benocci T."/>
            <person name="Braus-Stromeyer S.A."/>
            <person name="Caldana C."/>
            <person name="Canovas D."/>
            <person name="Cerqueira G.C."/>
            <person name="Chen F."/>
            <person name="Chen W."/>
            <person name="Choi C."/>
            <person name="Clum A."/>
            <person name="Dos Santos R.A."/>
            <person name="Damasio A.R."/>
            <person name="Diallinas G."/>
            <person name="Emri T."/>
            <person name="Fekete E."/>
            <person name="Flipphi M."/>
            <person name="Freyberg S."/>
            <person name="Gallo A."/>
            <person name="Gournas C."/>
            <person name="Habgood R."/>
            <person name="Hainaut M."/>
            <person name="Harispe M.L."/>
            <person name="Henrissat B."/>
            <person name="Hilden K.S."/>
            <person name="Hope R."/>
            <person name="Hossain A."/>
            <person name="Karabika E."/>
            <person name="Karaffa L."/>
            <person name="Karanyi Z."/>
            <person name="Krasevec N."/>
            <person name="Kuo A."/>
            <person name="Kusch H."/>
            <person name="LaButti K."/>
            <person name="Lagendijk E.L."/>
            <person name="Lapidus A."/>
            <person name="Levasseur A."/>
            <person name="Lindquist E."/>
            <person name="Lipzen A."/>
            <person name="Logrieco A.F."/>
            <person name="MacCabe A."/>
            <person name="Maekelae M.R."/>
            <person name="Malavazi I."/>
            <person name="Melin P."/>
            <person name="Meyer V."/>
            <person name="Mielnichuk N."/>
            <person name="Miskei M."/>
            <person name="Molnar A.P."/>
            <person name="Mule G."/>
            <person name="Ngan C.Y."/>
            <person name="Orejas M."/>
            <person name="Orosz E."/>
            <person name="Ouedraogo J.P."/>
            <person name="Overkamp K.M."/>
            <person name="Park H.-S."/>
            <person name="Perrone G."/>
            <person name="Piumi F."/>
            <person name="Punt P.J."/>
            <person name="Ram A.F."/>
            <person name="Ramon A."/>
            <person name="Rauscher S."/>
            <person name="Record E."/>
            <person name="Riano-Pachon D.M."/>
            <person name="Robert V."/>
            <person name="Roehrig J."/>
            <person name="Ruller R."/>
            <person name="Salamov A."/>
            <person name="Salih N.S."/>
            <person name="Samson R.A."/>
            <person name="Sandor E."/>
            <person name="Sanguinetti M."/>
            <person name="Schuetze T."/>
            <person name="Sepcic K."/>
            <person name="Shelest E."/>
            <person name="Sherlock G."/>
            <person name="Sophianopoulou V."/>
            <person name="Squina F.M."/>
            <person name="Sun H."/>
            <person name="Susca A."/>
            <person name="Todd R.B."/>
            <person name="Tsang A."/>
            <person name="Unkles S.E."/>
            <person name="van de Wiele N."/>
            <person name="van Rossen-Uffink D."/>
            <person name="Oliveira J.V."/>
            <person name="Vesth T.C."/>
            <person name="Visser J."/>
            <person name="Yu J.-H."/>
            <person name="Zhou M."/>
            <person name="Andersen M.R."/>
            <person name="Archer D.B."/>
            <person name="Baker S.E."/>
            <person name="Benoit I."/>
            <person name="Brakhage A.A."/>
            <person name="Braus G.H."/>
            <person name="Fischer R."/>
            <person name="Frisvad J.C."/>
            <person name="Goldman G.H."/>
            <person name="Houbraken J."/>
            <person name="Oakley B."/>
            <person name="Pocsi I."/>
            <person name="Scazzocchio C."/>
            <person name="Seiboth B."/>
            <person name="vanKuyk P.A."/>
            <person name="Wortman J."/>
            <person name="Dyer P.S."/>
            <person name="Grigoriev I.V."/>
        </authorList>
    </citation>
    <scope>NUCLEOTIDE SEQUENCE [LARGE SCALE GENOMIC DNA]</scope>
    <source>
        <strain evidence="13">ITEM 5010</strain>
    </source>
</reference>
<gene>
    <name evidence="11" type="ORF">ASPCADRAFT_51510</name>
    <name evidence="12" type="ORF">ASPCADRAFT_52100</name>
</gene>
<evidence type="ECO:0000313" key="13">
    <source>
        <dbReference type="Proteomes" id="UP000188318"/>
    </source>
</evidence>
<dbReference type="AlphaFoldDB" id="A0A1R3RI50"/>
<dbReference type="GO" id="GO:0004497">
    <property type="term" value="F:monooxygenase activity"/>
    <property type="evidence" value="ECO:0007669"/>
    <property type="project" value="UniProtKB-KW"/>
</dbReference>
<keyword evidence="10" id="KW-1133">Transmembrane helix</keyword>
<dbReference type="InterPro" id="IPR002401">
    <property type="entry name" value="Cyt_P450_E_grp-I"/>
</dbReference>
<evidence type="ECO:0000256" key="8">
    <source>
        <dbReference type="PIRSR" id="PIRSR602401-1"/>
    </source>
</evidence>
<dbReference type="GO" id="GO:0016705">
    <property type="term" value="F:oxidoreductase activity, acting on paired donors, with incorporation or reduction of molecular oxygen"/>
    <property type="evidence" value="ECO:0007669"/>
    <property type="project" value="InterPro"/>
</dbReference>
<dbReference type="VEuPathDB" id="FungiDB:ASPCADRAFT_51510"/>
<dbReference type="PRINTS" id="PR00385">
    <property type="entry name" value="P450"/>
</dbReference>
<feature type="transmembrane region" description="Helical" evidence="10">
    <location>
        <begin position="6"/>
        <end position="33"/>
    </location>
</feature>
<keyword evidence="4 8" id="KW-0479">Metal-binding</keyword>
<name>A0A1R3RI50_ASPC5</name>
<dbReference type="GO" id="GO:0020037">
    <property type="term" value="F:heme binding"/>
    <property type="evidence" value="ECO:0007669"/>
    <property type="project" value="InterPro"/>
</dbReference>
<keyword evidence="3 8" id="KW-0349">Heme</keyword>
<proteinExistence type="inferred from homology"/>
<dbReference type="InterPro" id="IPR001128">
    <property type="entry name" value="Cyt_P450"/>
</dbReference>
<reference evidence="12" key="1">
    <citation type="submission" date="2016-12" db="EMBL/GenBank/DDBJ databases">
        <authorList>
            <consortium name="DOE Joint Genome Institute"/>
            <person name="Riley R."/>
            <person name="Kuo A."/>
            <person name="Sun H."/>
            <person name="Pangilinan J."/>
            <person name="Culley D."/>
            <person name="Salamov A."/>
            <person name="Magnuson J."/>
            <person name="Bruno K."/>
            <person name="Henrissat B."/>
            <person name="Berka R."/>
            <person name="Tsang A."/>
            <person name="Barry K."/>
            <person name="lapidus A."/>
            <person name="Martin J."/>
            <person name="Lindquist E."/>
            <person name="Wang Z."/>
            <person name="Baker S."/>
            <person name="Grigoriev I."/>
            <person name="Nordberg H.P."/>
            <person name="Cantor M.N."/>
            <person name="Hua S.X."/>
        </authorList>
    </citation>
    <scope>NUCLEOTIDE SEQUENCE [LARGE SCALE GENOMIC DNA]</scope>
    <source>
        <strain evidence="12">ITEM 5010</strain>
    </source>
</reference>
<dbReference type="InterPro" id="IPR017972">
    <property type="entry name" value="Cyt_P450_CS"/>
</dbReference>
<dbReference type="PANTHER" id="PTHR24305">
    <property type="entry name" value="CYTOCHROME P450"/>
    <property type="match status" value="1"/>
</dbReference>
<evidence type="ECO:0000256" key="3">
    <source>
        <dbReference type="ARBA" id="ARBA00022617"/>
    </source>
</evidence>
<dbReference type="SUPFAM" id="SSF48264">
    <property type="entry name" value="Cytochrome P450"/>
    <property type="match status" value="1"/>
</dbReference>
<keyword evidence="10" id="KW-0812">Transmembrane</keyword>
<dbReference type="OrthoDB" id="3945418at2759"/>
<keyword evidence="7 9" id="KW-0503">Monooxygenase</keyword>
<keyword evidence="13" id="KW-1185">Reference proteome</keyword>
<dbReference type="Gene3D" id="1.10.630.10">
    <property type="entry name" value="Cytochrome P450"/>
    <property type="match status" value="1"/>
</dbReference>
<evidence type="ECO:0000256" key="6">
    <source>
        <dbReference type="ARBA" id="ARBA00023004"/>
    </source>
</evidence>
<dbReference type="PANTHER" id="PTHR24305:SF157">
    <property type="entry name" value="N-ACETYLTRYPTOPHAN 6-HYDROXYLASE IVOC-RELATED"/>
    <property type="match status" value="1"/>
</dbReference>
<protein>
    <recommendedName>
        <fullName evidence="14">Cytochrome P450</fullName>
    </recommendedName>
</protein>
<dbReference type="VEuPathDB" id="FungiDB:ASPCADRAFT_52100"/>
<comment type="cofactor">
    <cofactor evidence="1 8">
        <name>heme</name>
        <dbReference type="ChEBI" id="CHEBI:30413"/>
    </cofactor>
</comment>
<keyword evidence="5 9" id="KW-0560">Oxidoreductase</keyword>
<evidence type="ECO:0000313" key="12">
    <source>
        <dbReference type="EMBL" id="OOF94151.1"/>
    </source>
</evidence>
<dbReference type="InterPro" id="IPR036396">
    <property type="entry name" value="Cyt_P450_sf"/>
</dbReference>
<keyword evidence="10" id="KW-0472">Membrane</keyword>
<keyword evidence="6 8" id="KW-0408">Iron</keyword>
<dbReference type="GO" id="GO:0005506">
    <property type="term" value="F:iron ion binding"/>
    <property type="evidence" value="ECO:0007669"/>
    <property type="project" value="InterPro"/>
</dbReference>
<dbReference type="OMA" id="MDIICDY"/>
<dbReference type="EMBL" id="KV907502">
    <property type="protein sequence ID" value="OOF94081.1"/>
    <property type="molecule type" value="Genomic_DNA"/>
</dbReference>
<dbReference type="PROSITE" id="PS00086">
    <property type="entry name" value="CYTOCHROME_P450"/>
    <property type="match status" value="1"/>
</dbReference>
<evidence type="ECO:0000256" key="10">
    <source>
        <dbReference type="SAM" id="Phobius"/>
    </source>
</evidence>